<dbReference type="AlphaFoldDB" id="A0A402CUJ9"/>
<feature type="domain" description="Glycoside hydrolase family 20 catalytic" evidence="3">
    <location>
        <begin position="130"/>
        <end position="317"/>
    </location>
</feature>
<dbReference type="OrthoDB" id="9810898at2"/>
<accession>A0A402CUJ9</accession>
<keyword evidence="5" id="KW-1185">Reference proteome</keyword>
<organism evidence="4 5">
    <name type="scientific">Capsulimonas corticalis</name>
    <dbReference type="NCBI Taxonomy" id="2219043"/>
    <lineage>
        <taxon>Bacteria</taxon>
        <taxon>Bacillati</taxon>
        <taxon>Armatimonadota</taxon>
        <taxon>Armatimonadia</taxon>
        <taxon>Capsulimonadales</taxon>
        <taxon>Capsulimonadaceae</taxon>
        <taxon>Capsulimonas</taxon>
    </lineage>
</organism>
<reference evidence="4 5" key="1">
    <citation type="journal article" date="2019" name="Int. J. Syst. Evol. Microbiol.">
        <title>Capsulimonas corticalis gen. nov., sp. nov., an aerobic capsulated bacterium, of a novel bacterial order, Capsulimonadales ord. nov., of the class Armatimonadia of the phylum Armatimonadetes.</title>
        <authorList>
            <person name="Li J."/>
            <person name="Kudo C."/>
            <person name="Tonouchi A."/>
        </authorList>
    </citation>
    <scope>NUCLEOTIDE SEQUENCE [LARGE SCALE GENOMIC DNA]</scope>
    <source>
        <strain evidence="4 5">AX-7</strain>
    </source>
</reference>
<dbReference type="Proteomes" id="UP000287394">
    <property type="component" value="Chromosome"/>
</dbReference>
<dbReference type="Gene3D" id="3.20.20.80">
    <property type="entry name" value="Glycosidases"/>
    <property type="match status" value="1"/>
</dbReference>
<dbReference type="SUPFAM" id="SSF51445">
    <property type="entry name" value="(Trans)glycosidases"/>
    <property type="match status" value="1"/>
</dbReference>
<proteinExistence type="inferred from homology"/>
<dbReference type="InterPro" id="IPR017853">
    <property type="entry name" value="GH"/>
</dbReference>
<evidence type="ECO:0000259" key="3">
    <source>
        <dbReference type="Pfam" id="PF00728"/>
    </source>
</evidence>
<dbReference type="PROSITE" id="PS51318">
    <property type="entry name" value="TAT"/>
    <property type="match status" value="1"/>
</dbReference>
<keyword evidence="2" id="KW-0378">Hydrolase</keyword>
<name>A0A402CUJ9_9BACT</name>
<evidence type="ECO:0000256" key="1">
    <source>
        <dbReference type="ARBA" id="ARBA00006285"/>
    </source>
</evidence>
<dbReference type="InterPro" id="IPR015883">
    <property type="entry name" value="Glyco_hydro_20_cat"/>
</dbReference>
<dbReference type="KEGG" id="ccot:CCAX7_10570"/>
<dbReference type="InterPro" id="IPR006311">
    <property type="entry name" value="TAT_signal"/>
</dbReference>
<sequence length="429" mass="47314">MFSVNRRGFLQRAAGLLVAAGIGRAGGDGALPLEARAEAAPGAEPARLPIRPRAAALMAKKEEAAKSPPAEPWNELPIRALSLYSPFPQDVAAFCAFVRDALPKEGVNTLVVMFDYRCRFVSQPDLPGKKLLSLADVRTIAAACREAGVTLIPEMNLLAHQSEQIEIGPLLAKYPQLDESPDLNPPNPWRSGGEFDFYSKCLCPRHPDLFPIIGPMMDELIDACGASAFHVGLDEAWIVAHPQCPRCGGSDPAEVFAEYVTRLHTRLASKKCRMWMWSDRLIDANKTGLFAWQASRNNTHRAIDQIPKDIMICDWKYEDAPPTPSYFAVKGFDVLPSSCYNAGAALGQLEQVYLVRKNASRAFFSPTISSRMPGVFATTWMNAQDFIDTYYAKPGFQPTDNTKNTVDTFKRLFAEIRKNSSTPKAEKTA</sequence>
<comment type="similarity">
    <text evidence="1">Belongs to the glycosyl hydrolase 20 family.</text>
</comment>
<evidence type="ECO:0000256" key="2">
    <source>
        <dbReference type="ARBA" id="ARBA00022801"/>
    </source>
</evidence>
<dbReference type="Pfam" id="PF00728">
    <property type="entry name" value="Glyco_hydro_20"/>
    <property type="match status" value="1"/>
</dbReference>
<dbReference type="RefSeq" id="WP_119321056.1">
    <property type="nucleotide sequence ID" value="NZ_AP025739.1"/>
</dbReference>
<evidence type="ECO:0000313" key="5">
    <source>
        <dbReference type="Proteomes" id="UP000287394"/>
    </source>
</evidence>
<evidence type="ECO:0000313" key="4">
    <source>
        <dbReference type="EMBL" id="BDI29006.1"/>
    </source>
</evidence>
<protein>
    <recommendedName>
        <fullName evidence="3">Glycoside hydrolase family 20 catalytic domain-containing protein</fullName>
    </recommendedName>
</protein>
<dbReference type="EMBL" id="AP025739">
    <property type="protein sequence ID" value="BDI29006.1"/>
    <property type="molecule type" value="Genomic_DNA"/>
</dbReference>
<dbReference type="GO" id="GO:0004563">
    <property type="term" value="F:beta-N-acetylhexosaminidase activity"/>
    <property type="evidence" value="ECO:0007669"/>
    <property type="project" value="UniProtKB-ARBA"/>
</dbReference>
<dbReference type="GO" id="GO:0005975">
    <property type="term" value="P:carbohydrate metabolic process"/>
    <property type="evidence" value="ECO:0007669"/>
    <property type="project" value="InterPro"/>
</dbReference>
<gene>
    <name evidence="4" type="ORF">CCAX7_10570</name>
</gene>